<dbReference type="InterPro" id="IPR050445">
    <property type="entry name" value="Bact_polysacc_biosynth/exp"/>
</dbReference>
<dbReference type="GO" id="GO:0005886">
    <property type="term" value="C:plasma membrane"/>
    <property type="evidence" value="ECO:0007669"/>
    <property type="project" value="UniProtKB-SubCell"/>
</dbReference>
<feature type="coiled-coil region" evidence="6">
    <location>
        <begin position="172"/>
        <end position="199"/>
    </location>
</feature>
<comment type="subcellular location">
    <subcellularLocation>
        <location evidence="1">Cell membrane</location>
        <topology evidence="1">Multi-pass membrane protein</topology>
    </subcellularLocation>
</comment>
<dbReference type="RefSeq" id="WP_011830317.1">
    <property type="nucleotide sequence ID" value="NC_008825.1"/>
</dbReference>
<keyword evidence="6" id="KW-0175">Coiled coil</keyword>
<reference evidence="9 10" key="1">
    <citation type="journal article" date="2007" name="J. Bacteriol.">
        <title>Whole-genome analysis of the methyl tert-butyl ether-degrading beta-proteobacterium Methylibium petroleiphilum PM1.</title>
        <authorList>
            <person name="Kane S.R."/>
            <person name="Chakicherla A.Y."/>
            <person name="Chain P.S.G."/>
            <person name="Schmidt R."/>
            <person name="Shin M.W."/>
            <person name="Legler T.C."/>
            <person name="Scow K.M."/>
            <person name="Larimer F.W."/>
            <person name="Lucas S.M."/>
            <person name="Richardson P.M."/>
            <person name="Hristova K.R."/>
        </authorList>
    </citation>
    <scope>NUCLEOTIDE SEQUENCE [LARGE SCALE GENOMIC DNA]</scope>
    <source>
        <strain evidence="10">ATCC BAA-1232 / LMG 22953 / PM1</strain>
    </source>
</reference>
<feature type="domain" description="Polysaccharide chain length determinant N-terminal" evidence="8">
    <location>
        <begin position="4"/>
        <end position="87"/>
    </location>
</feature>
<keyword evidence="5 7" id="KW-0472">Membrane</keyword>
<feature type="transmembrane region" description="Helical" evidence="7">
    <location>
        <begin position="397"/>
        <end position="419"/>
    </location>
</feature>
<evidence type="ECO:0000256" key="2">
    <source>
        <dbReference type="ARBA" id="ARBA00022475"/>
    </source>
</evidence>
<dbReference type="NCBIfam" id="TIGR03017">
    <property type="entry name" value="EpsF"/>
    <property type="match status" value="1"/>
</dbReference>
<dbReference type="InterPro" id="IPR003856">
    <property type="entry name" value="LPS_length_determ_N"/>
</dbReference>
<keyword evidence="4 7" id="KW-1133">Transmembrane helix</keyword>
<evidence type="ECO:0000313" key="10">
    <source>
        <dbReference type="Proteomes" id="UP000000366"/>
    </source>
</evidence>
<sequence length="475" mass="52083">MTFGQFLSILAARWRLVLSIVALVVTAAIGVSLALPKQYTATAAIVFDVNPDPVSTVGYGEMVWPAYLATQVEIMQSVRVARRVVEALQMKDDELSRRRWQEATGGQGDFEEWMINVLSRGLVVKLTRESNVVTLSYRAPDPQVAARVSNAFVKAYLDTVVDLKVDPARQYSTFFESRAKELRGQLEQAQAKLSAFQRQKGLIGADERLDTESARLAELSAQVVAMQALSAESGSRQTQALARSAEQLPDVQANPVVASLKADLSRQEVRLQELNARLGDAHPQVMEAKANIAALRGRISAESRQVASGVGVTNTINRQREAEIRAAYEAQRQRVLRMKEQRDEASIYQREVEAAQRALDSVMTRFNQTALESQATRSNASVLTPASTPLLPSSPKIFLNAFIGLFLGTLGAVAIAIVLEMINRRVRNVDDITEALGLPVIGTLPKPDRIGVFGKPSSQPILARRVLGQLPMSRP</sequence>
<dbReference type="PANTHER" id="PTHR32309:SF13">
    <property type="entry name" value="FERRIC ENTEROBACTIN TRANSPORT PROTEIN FEPE"/>
    <property type="match status" value="1"/>
</dbReference>
<dbReference type="STRING" id="420662.Mpe_A2733"/>
<evidence type="ECO:0000313" key="9">
    <source>
        <dbReference type="EMBL" id="ABM95687.1"/>
    </source>
</evidence>
<dbReference type="KEGG" id="mpt:Mpe_A2733"/>
<dbReference type="eggNOG" id="COG3206">
    <property type="taxonomic scope" value="Bacteria"/>
</dbReference>
<accession>A2SJE8</accession>
<evidence type="ECO:0000256" key="7">
    <source>
        <dbReference type="SAM" id="Phobius"/>
    </source>
</evidence>
<dbReference type="EMBL" id="CP000555">
    <property type="protein sequence ID" value="ABM95687.1"/>
    <property type="molecule type" value="Genomic_DNA"/>
</dbReference>
<evidence type="ECO:0000256" key="6">
    <source>
        <dbReference type="SAM" id="Coils"/>
    </source>
</evidence>
<gene>
    <name evidence="9" type="ordered locus">Mpe_A2733</name>
</gene>
<dbReference type="GO" id="GO:0004713">
    <property type="term" value="F:protein tyrosine kinase activity"/>
    <property type="evidence" value="ECO:0007669"/>
    <property type="project" value="TreeGrafter"/>
</dbReference>
<organism evidence="9 10">
    <name type="scientific">Methylibium petroleiphilum (strain ATCC BAA-1232 / LMG 22953 / PM1)</name>
    <dbReference type="NCBI Taxonomy" id="420662"/>
    <lineage>
        <taxon>Bacteria</taxon>
        <taxon>Pseudomonadati</taxon>
        <taxon>Pseudomonadota</taxon>
        <taxon>Betaproteobacteria</taxon>
        <taxon>Burkholderiales</taxon>
        <taxon>Sphaerotilaceae</taxon>
        <taxon>Methylibium</taxon>
    </lineage>
</organism>
<evidence type="ECO:0000256" key="3">
    <source>
        <dbReference type="ARBA" id="ARBA00022692"/>
    </source>
</evidence>
<dbReference type="HOGENOM" id="CLU_009912_5_3_4"/>
<evidence type="ECO:0000256" key="4">
    <source>
        <dbReference type="ARBA" id="ARBA00022989"/>
    </source>
</evidence>
<name>A2SJE8_METPP</name>
<dbReference type="InterPro" id="IPR017468">
    <property type="entry name" value="Chain_len_reg_EpsF"/>
</dbReference>
<evidence type="ECO:0000256" key="1">
    <source>
        <dbReference type="ARBA" id="ARBA00004651"/>
    </source>
</evidence>
<evidence type="ECO:0000256" key="5">
    <source>
        <dbReference type="ARBA" id="ARBA00023136"/>
    </source>
</evidence>
<dbReference type="Pfam" id="PF02706">
    <property type="entry name" value="Wzz"/>
    <property type="match status" value="1"/>
</dbReference>
<feature type="coiled-coil region" evidence="6">
    <location>
        <begin position="257"/>
        <end position="305"/>
    </location>
</feature>
<keyword evidence="10" id="KW-1185">Reference proteome</keyword>
<keyword evidence="3 7" id="KW-0812">Transmembrane</keyword>
<keyword evidence="2" id="KW-1003">Cell membrane</keyword>
<protein>
    <submittedName>
        <fullName evidence="9">Chain length determinant protein</fullName>
    </submittedName>
</protein>
<dbReference type="AlphaFoldDB" id="A2SJE8"/>
<dbReference type="PANTHER" id="PTHR32309">
    <property type="entry name" value="TYROSINE-PROTEIN KINASE"/>
    <property type="match status" value="1"/>
</dbReference>
<evidence type="ECO:0000259" key="8">
    <source>
        <dbReference type="Pfam" id="PF02706"/>
    </source>
</evidence>
<proteinExistence type="predicted"/>
<dbReference type="Proteomes" id="UP000000366">
    <property type="component" value="Chromosome"/>
</dbReference>